<reference evidence="1 2" key="1">
    <citation type="submission" date="2015-12" db="EMBL/GenBank/DDBJ databases">
        <authorList>
            <person name="Shamseldin A."/>
            <person name="Moawad H."/>
            <person name="Abd El-Rahim W.M."/>
            <person name="Sadowsky M.J."/>
        </authorList>
    </citation>
    <scope>NUCLEOTIDE SEQUENCE [LARGE SCALE GENOMIC DNA]</scope>
    <source>
        <strain evidence="1 2">D7</strain>
    </source>
</reference>
<dbReference type="Proteomes" id="UP000063991">
    <property type="component" value="Chromosome"/>
</dbReference>
<protein>
    <submittedName>
        <fullName evidence="1">Uncharacterized protein</fullName>
    </submittedName>
</protein>
<evidence type="ECO:0000313" key="2">
    <source>
        <dbReference type="Proteomes" id="UP000063991"/>
    </source>
</evidence>
<sequence length="74" mass="8216">MLSLDVVKLAERVNAESLLGSVASQLLIQGNCLYESSQSPDKLKRICPNGEISEGYFRGDDFVIERIFASPLKR</sequence>
<dbReference type="OrthoDB" id="9941624at2"/>
<dbReference type="AlphaFoldDB" id="A0A126Q0G4"/>
<evidence type="ECO:0000313" key="1">
    <source>
        <dbReference type="EMBL" id="AMJ98806.1"/>
    </source>
</evidence>
<dbReference type="RefSeq" id="WP_061095280.1">
    <property type="nucleotide sequence ID" value="NZ_CP014323.1"/>
</dbReference>
<proteinExistence type="predicted"/>
<organism evidence="1 2">
    <name type="scientific">Alteromonas macleodii</name>
    <name type="common">Pseudoalteromonas macleodii</name>
    <dbReference type="NCBI Taxonomy" id="28108"/>
    <lineage>
        <taxon>Bacteria</taxon>
        <taxon>Pseudomonadati</taxon>
        <taxon>Pseudomonadota</taxon>
        <taxon>Gammaproteobacteria</taxon>
        <taxon>Alteromonadales</taxon>
        <taxon>Alteromonadaceae</taxon>
        <taxon>Alteromonas/Salinimonas group</taxon>
        <taxon>Alteromonas</taxon>
    </lineage>
</organism>
<dbReference type="EMBL" id="CP014323">
    <property type="protein sequence ID" value="AMJ98806.1"/>
    <property type="molecule type" value="Genomic_DNA"/>
</dbReference>
<gene>
    <name evidence="1" type="ORF">AVL55_11890</name>
</gene>
<name>A0A126Q0G4_ALTMA</name>
<accession>A0A126Q0G4</accession>